<dbReference type="InterPro" id="IPR036390">
    <property type="entry name" value="WH_DNA-bd_sf"/>
</dbReference>
<dbReference type="SUPFAM" id="SSF46785">
    <property type="entry name" value="Winged helix' DNA-binding domain"/>
    <property type="match status" value="1"/>
</dbReference>
<dbReference type="Gene3D" id="1.10.1790.10">
    <property type="entry name" value="PRD domain"/>
    <property type="match status" value="2"/>
</dbReference>
<keyword evidence="2" id="KW-0547">Nucleotide-binding</keyword>
<feature type="domain" description="PRD" evidence="7">
    <location>
        <begin position="435"/>
        <end position="540"/>
    </location>
</feature>
<dbReference type="Gene3D" id="3.40.50.510">
    <property type="entry name" value="Phosphotransferase system, mannose-type IIA component"/>
    <property type="match status" value="1"/>
</dbReference>
<keyword evidence="4" id="KW-0238">DNA-binding</keyword>
<dbReference type="GO" id="GO:0016740">
    <property type="term" value="F:transferase activity"/>
    <property type="evidence" value="ECO:0007669"/>
    <property type="project" value="UniProtKB-KW"/>
</dbReference>
<dbReference type="AlphaFoldDB" id="A0A1S8SCF6"/>
<dbReference type="InterPro" id="IPR004701">
    <property type="entry name" value="PTS_EIIA_man-typ"/>
</dbReference>
<dbReference type="InterPro" id="IPR002078">
    <property type="entry name" value="Sigma_54_int"/>
</dbReference>
<keyword evidence="3" id="KW-0067">ATP-binding</keyword>
<dbReference type="PROSITE" id="PS51372">
    <property type="entry name" value="PRD_2"/>
    <property type="match status" value="2"/>
</dbReference>
<dbReference type="Pfam" id="PF03610">
    <property type="entry name" value="EIIA-man"/>
    <property type="match status" value="1"/>
</dbReference>
<evidence type="ECO:0000313" key="8">
    <source>
        <dbReference type="EMBL" id="OOM63316.1"/>
    </source>
</evidence>
<evidence type="ECO:0000256" key="1">
    <source>
        <dbReference type="ARBA" id="ARBA00022679"/>
    </source>
</evidence>
<dbReference type="InterPro" id="IPR036662">
    <property type="entry name" value="PTS_EIIA_man-typ_sf"/>
</dbReference>
<sequence>MKRIELILMKLKEKTSTDAKGFSATEIAEELNLTRGNVSTDLNKLVSEGKVKKIKGKPTLFIFIDKEIDKSEESMMNRFSESNPSLYTAIEQAKAAILYPPNGMNMLLLGETGVGKSTFAGLIYKYAVEMKIRPKDSPFITFNCADYANNPQLLLGQLFGVKKGAYTGADSDKQGLLEKADGGILFLDEVHRLPAEGQEMFFTFMDRGVYRRLGETDSERSAKVLIITATTEDPNINLLQTFTRRIPMVITIPPLRNRGMEERFNLIKQFMIEESGRLGKSIKVSVNSLKAFLSYDCPNNIGQLKSDIQLTCAKAYADFLSNRKEDIRISSLELQPYIREGLYKEVEHRQLWNKLIDINNRYCVFDKNEKQMIFEENEQNQNIYEMLDAKTRELKAKGIEGKEFEEEMESDIEEYFKNYMIKFHNKADTANFENIIEPYIMSVIQKVVNFCETELKRELDKQIYYGLAVHISNSIDRIKRNKKIENPKLNKIRKEYSKEFNIALEALKIIEEAIDREVPIDEAGFLTMFLIYNSERIKNKRDNVNVIIIAHGEGTATCMANAVNGLLGTQYAKGINAPIEEKPQVILERTKDYIRENKITSDVLFLVDMGSLVTFGKEIEVEFKIKTRTIPLVSTLHCIEATRKAIIGYTLDEIYRDTLEVNNLYDNNVLDYIPESPEERKLAIITVCTTGEGSAKAMKVLLERNLKFENDFLEIVPVNFIGKESIYSRLDKLSNKYEIICLVSPFELESDYIQYNLEDIIEGNCIENIQDLINREKVYVKMEETLEHQLKNIEGKAVLSDIKRFTTTVTKLLNIKLTSNAIIGITLHMAVMIDRLCGDGVIDAYSNIDSCIKENSELYRIMKTECSRLNTKYTIYISDDEICYLMNLFTMKSRKNKAH</sequence>
<dbReference type="InterPro" id="IPR011608">
    <property type="entry name" value="PRD"/>
</dbReference>
<evidence type="ECO:0000256" key="3">
    <source>
        <dbReference type="ARBA" id="ARBA00022840"/>
    </source>
</evidence>
<feature type="domain" description="PRD" evidence="7">
    <location>
        <begin position="793"/>
        <end position="899"/>
    </location>
</feature>
<dbReference type="Pfam" id="PF00158">
    <property type="entry name" value="Sigma54_activat"/>
    <property type="match status" value="1"/>
</dbReference>
<dbReference type="PROSITE" id="PS00675">
    <property type="entry name" value="SIGMA54_INTERACT_1"/>
    <property type="match status" value="1"/>
</dbReference>
<dbReference type="InterPro" id="IPR027417">
    <property type="entry name" value="P-loop_NTPase"/>
</dbReference>
<dbReference type="InterPro" id="IPR036634">
    <property type="entry name" value="PRD_sf"/>
</dbReference>
<evidence type="ECO:0000313" key="9">
    <source>
        <dbReference type="Proteomes" id="UP000190973"/>
    </source>
</evidence>
<dbReference type="CDD" id="cd00090">
    <property type="entry name" value="HTH_ARSR"/>
    <property type="match status" value="1"/>
</dbReference>
<dbReference type="GO" id="GO:0003677">
    <property type="term" value="F:DNA binding"/>
    <property type="evidence" value="ECO:0007669"/>
    <property type="project" value="UniProtKB-KW"/>
</dbReference>
<dbReference type="EMBL" id="LZZI01000014">
    <property type="protein sequence ID" value="OOM63316.1"/>
    <property type="molecule type" value="Genomic_DNA"/>
</dbReference>
<dbReference type="GO" id="GO:0009401">
    <property type="term" value="P:phosphoenolpyruvate-dependent sugar phosphotransferase system"/>
    <property type="evidence" value="ECO:0007669"/>
    <property type="project" value="InterPro"/>
</dbReference>
<evidence type="ECO:0000256" key="2">
    <source>
        <dbReference type="ARBA" id="ARBA00022741"/>
    </source>
</evidence>
<evidence type="ECO:0000259" key="5">
    <source>
        <dbReference type="PROSITE" id="PS50045"/>
    </source>
</evidence>
<evidence type="ECO:0000259" key="6">
    <source>
        <dbReference type="PROSITE" id="PS51096"/>
    </source>
</evidence>
<keyword evidence="1" id="KW-0808">Transferase</keyword>
<dbReference type="InterPro" id="IPR003593">
    <property type="entry name" value="AAA+_ATPase"/>
</dbReference>
<comment type="caution">
    <text evidence="8">The sequence shown here is derived from an EMBL/GenBank/DDBJ whole genome shotgun (WGS) entry which is preliminary data.</text>
</comment>
<dbReference type="InterPro" id="IPR025662">
    <property type="entry name" value="Sigma_54_int_dom_ATP-bd_1"/>
</dbReference>
<dbReference type="GO" id="GO:0005524">
    <property type="term" value="F:ATP binding"/>
    <property type="evidence" value="ECO:0007669"/>
    <property type="project" value="UniProtKB-KW"/>
</dbReference>
<name>A0A1S8SCF6_CLOBE</name>
<dbReference type="PANTHER" id="PTHR32071">
    <property type="entry name" value="TRANSCRIPTIONAL REGULATORY PROTEIN"/>
    <property type="match status" value="1"/>
</dbReference>
<proteinExistence type="predicted"/>
<gene>
    <name evidence="8" type="primary">norR2_2</name>
    <name evidence="8" type="ORF">CLBCK_11320</name>
</gene>
<evidence type="ECO:0000259" key="7">
    <source>
        <dbReference type="PROSITE" id="PS51372"/>
    </source>
</evidence>
<accession>A0A1S8SCF6</accession>
<dbReference type="CDD" id="cd00009">
    <property type="entry name" value="AAA"/>
    <property type="match status" value="1"/>
</dbReference>
<feature type="domain" description="Sigma-54 factor interaction" evidence="5">
    <location>
        <begin position="79"/>
        <end position="313"/>
    </location>
</feature>
<evidence type="ECO:0000256" key="4">
    <source>
        <dbReference type="ARBA" id="ARBA00023125"/>
    </source>
</evidence>
<dbReference type="SUPFAM" id="SSF63520">
    <property type="entry name" value="PTS-regulatory domain, PRD"/>
    <property type="match status" value="2"/>
</dbReference>
<dbReference type="Pfam" id="PF00874">
    <property type="entry name" value="PRD"/>
    <property type="match status" value="2"/>
</dbReference>
<dbReference type="GO" id="GO:0016020">
    <property type="term" value="C:membrane"/>
    <property type="evidence" value="ECO:0007669"/>
    <property type="project" value="InterPro"/>
</dbReference>
<dbReference type="SUPFAM" id="SSF52540">
    <property type="entry name" value="P-loop containing nucleoside triphosphate hydrolases"/>
    <property type="match status" value="1"/>
</dbReference>
<organism evidence="8 9">
    <name type="scientific">Clostridium beijerinckii</name>
    <name type="common">Clostridium MP</name>
    <dbReference type="NCBI Taxonomy" id="1520"/>
    <lineage>
        <taxon>Bacteria</taxon>
        <taxon>Bacillati</taxon>
        <taxon>Bacillota</taxon>
        <taxon>Clostridia</taxon>
        <taxon>Eubacteriales</taxon>
        <taxon>Clostridiaceae</taxon>
        <taxon>Clostridium</taxon>
    </lineage>
</organism>
<dbReference type="PROSITE" id="PS00676">
    <property type="entry name" value="SIGMA54_INTERACT_2"/>
    <property type="match status" value="1"/>
</dbReference>
<feature type="domain" description="PTS EIIA type-4" evidence="6">
    <location>
        <begin position="543"/>
        <end position="669"/>
    </location>
</feature>
<dbReference type="Proteomes" id="UP000190973">
    <property type="component" value="Unassembled WGS sequence"/>
</dbReference>
<dbReference type="Gene3D" id="3.40.50.300">
    <property type="entry name" value="P-loop containing nucleotide triphosphate hydrolases"/>
    <property type="match status" value="1"/>
</dbReference>
<dbReference type="SUPFAM" id="SSF53062">
    <property type="entry name" value="PTS system fructose IIA component-like"/>
    <property type="match status" value="1"/>
</dbReference>
<reference evidence="8 9" key="1">
    <citation type="submission" date="2016-05" db="EMBL/GenBank/DDBJ databases">
        <title>Microbial solvent formation.</title>
        <authorList>
            <person name="Poehlein A."/>
            <person name="Montoya Solano J.D."/>
            <person name="Flitsch S."/>
            <person name="Krabben P."/>
            <person name="Duerre P."/>
            <person name="Daniel R."/>
        </authorList>
    </citation>
    <scope>NUCLEOTIDE SEQUENCE [LARGE SCALE GENOMIC DNA]</scope>
    <source>
        <strain evidence="8 9">DSM 53</strain>
    </source>
</reference>
<dbReference type="GO" id="GO:0006355">
    <property type="term" value="P:regulation of DNA-templated transcription"/>
    <property type="evidence" value="ECO:0007669"/>
    <property type="project" value="InterPro"/>
</dbReference>
<protein>
    <submittedName>
        <fullName evidence="8">Nitric oxide reductase transcription regulator NorR2</fullName>
    </submittedName>
</protein>
<dbReference type="InterPro" id="IPR011991">
    <property type="entry name" value="ArsR-like_HTH"/>
</dbReference>
<dbReference type="PROSITE" id="PS51096">
    <property type="entry name" value="PTS_EIIA_TYPE_4"/>
    <property type="match status" value="1"/>
</dbReference>
<dbReference type="InterPro" id="IPR025943">
    <property type="entry name" value="Sigma_54_int_dom_ATP-bd_2"/>
</dbReference>
<dbReference type="RefSeq" id="WP_077837869.1">
    <property type="nucleotide sequence ID" value="NZ_JABTAE010000001.1"/>
</dbReference>
<dbReference type="SMART" id="SM00382">
    <property type="entry name" value="AAA"/>
    <property type="match status" value="1"/>
</dbReference>
<dbReference type="PROSITE" id="PS50045">
    <property type="entry name" value="SIGMA54_INTERACT_4"/>
    <property type="match status" value="1"/>
</dbReference>
<dbReference type="PANTHER" id="PTHR32071:SF38">
    <property type="entry name" value="PSP OPERON TRANSCRIPTIONAL ACTIVATOR"/>
    <property type="match status" value="1"/>
</dbReference>